<evidence type="ECO:0000313" key="11">
    <source>
        <dbReference type="EMBL" id="PIA44976.1"/>
    </source>
</evidence>
<keyword evidence="5" id="KW-1015">Disulfide bond</keyword>
<dbReference type="CDD" id="cd00010">
    <property type="entry name" value="AAI_LTSS"/>
    <property type="match status" value="1"/>
</dbReference>
<dbReference type="GO" id="GO:0006869">
    <property type="term" value="P:lipid transport"/>
    <property type="evidence" value="ECO:0007669"/>
    <property type="project" value="InterPro"/>
</dbReference>
<dbReference type="InParanoid" id="A0A2G5DNC7"/>
<reference evidence="11 12" key="1">
    <citation type="submission" date="2017-09" db="EMBL/GenBank/DDBJ databases">
        <title>WGS assembly of Aquilegia coerulea Goldsmith.</title>
        <authorList>
            <person name="Hodges S."/>
            <person name="Kramer E."/>
            <person name="Nordborg M."/>
            <person name="Tomkins J."/>
            <person name="Borevitz J."/>
            <person name="Derieg N."/>
            <person name="Yan J."/>
            <person name="Mihaltcheva S."/>
            <person name="Hayes R.D."/>
            <person name="Rokhsar D."/>
        </authorList>
    </citation>
    <scope>NUCLEOTIDE SEQUENCE [LARGE SCALE GENOMIC DNA]</scope>
    <source>
        <strain evidence="12">cv. Goldsmith</strain>
    </source>
</reference>
<protein>
    <recommendedName>
        <fullName evidence="10">Bifunctional inhibitor/plant lipid transfer protein/seed storage helical domain-containing protein</fullName>
    </recommendedName>
</protein>
<dbReference type="InterPro" id="IPR000528">
    <property type="entry name" value="Plant_nsLTP"/>
</dbReference>
<evidence type="ECO:0000259" key="10">
    <source>
        <dbReference type="SMART" id="SM00499"/>
    </source>
</evidence>
<dbReference type="InterPro" id="IPR043325">
    <property type="entry name" value="LTSS"/>
</dbReference>
<keyword evidence="3" id="KW-0336">GPI-anchor</keyword>
<organism evidence="11 12">
    <name type="scientific">Aquilegia coerulea</name>
    <name type="common">Rocky mountain columbine</name>
    <dbReference type="NCBI Taxonomy" id="218851"/>
    <lineage>
        <taxon>Eukaryota</taxon>
        <taxon>Viridiplantae</taxon>
        <taxon>Streptophyta</taxon>
        <taxon>Embryophyta</taxon>
        <taxon>Tracheophyta</taxon>
        <taxon>Spermatophyta</taxon>
        <taxon>Magnoliopsida</taxon>
        <taxon>Ranunculales</taxon>
        <taxon>Ranunculaceae</taxon>
        <taxon>Thalictroideae</taxon>
        <taxon>Aquilegia</taxon>
    </lineage>
</organism>
<keyword evidence="7" id="KW-0449">Lipoprotein</keyword>
<evidence type="ECO:0000256" key="9">
    <source>
        <dbReference type="SAM" id="SignalP"/>
    </source>
</evidence>
<proteinExistence type="inferred from homology"/>
<dbReference type="STRING" id="218851.A0A2G5DNC7"/>
<evidence type="ECO:0000256" key="2">
    <source>
        <dbReference type="ARBA" id="ARBA00009748"/>
    </source>
</evidence>
<name>A0A2G5DNC7_AQUCA</name>
<keyword evidence="12" id="KW-1185">Reference proteome</keyword>
<feature type="signal peptide" evidence="9">
    <location>
        <begin position="1"/>
        <end position="25"/>
    </location>
</feature>
<dbReference type="SMART" id="SM00499">
    <property type="entry name" value="AAI"/>
    <property type="match status" value="1"/>
</dbReference>
<dbReference type="InterPro" id="IPR016140">
    <property type="entry name" value="Bifunc_inhib/LTP/seed_store"/>
</dbReference>
<keyword evidence="3" id="KW-0472">Membrane</keyword>
<dbReference type="GO" id="GO:0098552">
    <property type="term" value="C:side of membrane"/>
    <property type="evidence" value="ECO:0007669"/>
    <property type="project" value="UniProtKB-KW"/>
</dbReference>
<dbReference type="Gene3D" id="1.10.110.10">
    <property type="entry name" value="Plant lipid-transfer and hydrophobic proteins"/>
    <property type="match status" value="1"/>
</dbReference>
<dbReference type="FunFam" id="1.10.110.10:FF:000001">
    <property type="entry name" value="Bifunctional inhibitor/lipid-transfer protein/seed storage 2S albumin superfamily protein"/>
    <property type="match status" value="1"/>
</dbReference>
<evidence type="ECO:0000256" key="4">
    <source>
        <dbReference type="ARBA" id="ARBA00022729"/>
    </source>
</evidence>
<dbReference type="PANTHER" id="PTHR33044">
    <property type="entry name" value="BIFUNCTIONAL INHIBITOR/LIPID-TRANSFER PROTEIN/SEED STORAGE 2S ALBUMIN SUPERFAMILY PROTEIN-RELATED"/>
    <property type="match status" value="1"/>
</dbReference>
<feature type="region of interest" description="Disordered" evidence="8">
    <location>
        <begin position="105"/>
        <end position="144"/>
    </location>
</feature>
<evidence type="ECO:0000256" key="5">
    <source>
        <dbReference type="ARBA" id="ARBA00023157"/>
    </source>
</evidence>
<keyword evidence="6" id="KW-0325">Glycoprotein</keyword>
<comment type="similarity">
    <text evidence="2">Belongs to the plant LTP family.</text>
</comment>
<dbReference type="OrthoDB" id="911994at2759"/>
<evidence type="ECO:0000256" key="7">
    <source>
        <dbReference type="ARBA" id="ARBA00023288"/>
    </source>
</evidence>
<dbReference type="GO" id="GO:0008289">
    <property type="term" value="F:lipid binding"/>
    <property type="evidence" value="ECO:0007669"/>
    <property type="project" value="InterPro"/>
</dbReference>
<evidence type="ECO:0000313" key="12">
    <source>
        <dbReference type="Proteomes" id="UP000230069"/>
    </source>
</evidence>
<dbReference type="FunCoup" id="A0A2G5DNC7">
    <property type="interactions" value="18"/>
</dbReference>
<comment type="subcellular location">
    <subcellularLocation>
        <location evidence="1">Cell membrane</location>
        <topology evidence="1">Lipid-anchor</topology>
        <topology evidence="1">GPI-anchor</topology>
    </subcellularLocation>
</comment>
<feature type="domain" description="Bifunctional inhibitor/plant lipid transfer protein/seed storage helical" evidence="10">
    <location>
        <begin position="29"/>
        <end position="105"/>
    </location>
</feature>
<dbReference type="GO" id="GO:0005886">
    <property type="term" value="C:plasma membrane"/>
    <property type="evidence" value="ECO:0007669"/>
    <property type="project" value="UniProtKB-SubCell"/>
</dbReference>
<accession>A0A2G5DNC7</accession>
<dbReference type="SUPFAM" id="SSF47699">
    <property type="entry name" value="Bifunctional inhibitor/lipid-transfer protein/seed storage 2S albumin"/>
    <property type="match status" value="1"/>
</dbReference>
<dbReference type="PRINTS" id="PR00382">
    <property type="entry name" value="LIPIDTRNSFER"/>
</dbReference>
<evidence type="ECO:0000256" key="6">
    <source>
        <dbReference type="ARBA" id="ARBA00023180"/>
    </source>
</evidence>
<dbReference type="Pfam" id="PF14368">
    <property type="entry name" value="LTP_2"/>
    <property type="match status" value="1"/>
</dbReference>
<evidence type="ECO:0000256" key="8">
    <source>
        <dbReference type="SAM" id="MobiDB-lite"/>
    </source>
</evidence>
<dbReference type="EMBL" id="KZ305034">
    <property type="protein sequence ID" value="PIA44976.1"/>
    <property type="molecule type" value="Genomic_DNA"/>
</dbReference>
<keyword evidence="4 9" id="KW-0732">Signal</keyword>
<evidence type="ECO:0000256" key="1">
    <source>
        <dbReference type="ARBA" id="ARBA00004609"/>
    </source>
</evidence>
<gene>
    <name evidence="11" type="ORF">AQUCO_01700502v1</name>
</gene>
<feature type="chain" id="PRO_5013599499" description="Bifunctional inhibitor/plant lipid transfer protein/seed storage helical domain-containing protein" evidence="9">
    <location>
        <begin position="26"/>
        <end position="173"/>
    </location>
</feature>
<dbReference type="Proteomes" id="UP000230069">
    <property type="component" value="Unassembled WGS sequence"/>
</dbReference>
<dbReference type="InterPro" id="IPR036312">
    <property type="entry name" value="Bifun_inhib/LTP/seed_sf"/>
</dbReference>
<sequence length="173" mass="17755">MALKGMKISLLMVLVIMLWAGGAYAQSSCTNVIISMSPCLNYITGNSSTPSSSCCSQLRNVVRSQPQCLCQVLDGGASLGLDINQTQALALPSACNVETPPVSRCNAASPAESPAGTADSPTTLTEPGNKGGSKTVPSQGGVESSDGISIKLPFSLLCVLLLIASHETAFSNY</sequence>
<dbReference type="AlphaFoldDB" id="A0A2G5DNC7"/>
<evidence type="ECO:0000256" key="3">
    <source>
        <dbReference type="ARBA" id="ARBA00022622"/>
    </source>
</evidence>